<proteinExistence type="predicted"/>
<sequence length="126" mass="14529">MSNFYMSLIFISFFQLLNGQIPNTSLENLTVGVHEGHDYAQIKLLHSDDLHVKKFQLQMKTTPDPEFKNAQLQRYQAIPGFISLKEEQNEAVIITRSDVELDHLQHILLHISRLYGYVGFKLSLLG</sequence>
<reference evidence="1" key="1">
    <citation type="submission" date="2020-09" db="EMBL/GenBank/DDBJ databases">
        <title>Taishania pollutisoli gen. nov., sp. nov., Isolated from Tetrabromobisphenol A-Contaminated Soil.</title>
        <authorList>
            <person name="Chen Q."/>
        </authorList>
    </citation>
    <scope>NUCLEOTIDE SEQUENCE</scope>
    <source>
        <strain evidence="1">CZZ-1</strain>
    </source>
</reference>
<gene>
    <name evidence="1" type="ORF">H9Y05_05365</name>
</gene>
<dbReference type="AlphaFoldDB" id="A0A8J6PHX3"/>
<protein>
    <submittedName>
        <fullName evidence="1">Uncharacterized protein</fullName>
    </submittedName>
</protein>
<dbReference type="RefSeq" id="WP_216713700.1">
    <property type="nucleotide sequence ID" value="NZ_JACVEL010000002.1"/>
</dbReference>
<dbReference type="EMBL" id="JACVEL010000002">
    <property type="protein sequence ID" value="MBC9811901.1"/>
    <property type="molecule type" value="Genomic_DNA"/>
</dbReference>
<keyword evidence="2" id="KW-1185">Reference proteome</keyword>
<dbReference type="Proteomes" id="UP000652681">
    <property type="component" value="Unassembled WGS sequence"/>
</dbReference>
<name>A0A8J6PHX3_9FLAO</name>
<comment type="caution">
    <text evidence="1">The sequence shown here is derived from an EMBL/GenBank/DDBJ whole genome shotgun (WGS) entry which is preliminary data.</text>
</comment>
<organism evidence="1 2">
    <name type="scientific">Taishania pollutisoli</name>
    <dbReference type="NCBI Taxonomy" id="2766479"/>
    <lineage>
        <taxon>Bacteria</taxon>
        <taxon>Pseudomonadati</taxon>
        <taxon>Bacteroidota</taxon>
        <taxon>Flavobacteriia</taxon>
        <taxon>Flavobacteriales</taxon>
        <taxon>Crocinitomicaceae</taxon>
        <taxon>Taishania</taxon>
    </lineage>
</organism>
<evidence type="ECO:0000313" key="2">
    <source>
        <dbReference type="Proteomes" id="UP000652681"/>
    </source>
</evidence>
<accession>A0A8J6PHX3</accession>
<evidence type="ECO:0000313" key="1">
    <source>
        <dbReference type="EMBL" id="MBC9811901.1"/>
    </source>
</evidence>